<dbReference type="OrthoDB" id="412647at2759"/>
<dbReference type="Pfam" id="PF03935">
    <property type="entry name" value="SKN1_KRE6_Sbg1"/>
    <property type="match status" value="1"/>
</dbReference>
<keyword evidence="7" id="KW-0325">Glycoprotein</keyword>
<feature type="region of interest" description="Disordered" evidence="9">
    <location>
        <begin position="1"/>
        <end position="94"/>
    </location>
</feature>
<feature type="compositionally biased region" description="Polar residues" evidence="9">
    <location>
        <begin position="30"/>
        <end position="43"/>
    </location>
</feature>
<gene>
    <name evidence="12" type="ORF">CANCADRAFT_456</name>
</gene>
<evidence type="ECO:0000256" key="6">
    <source>
        <dbReference type="ARBA" id="ARBA00023136"/>
    </source>
</evidence>
<dbReference type="GO" id="GO:0006078">
    <property type="term" value="P:(1-&gt;6)-beta-D-glucan biosynthetic process"/>
    <property type="evidence" value="ECO:0007669"/>
    <property type="project" value="TreeGrafter"/>
</dbReference>
<keyword evidence="5 10" id="KW-1133">Transmembrane helix</keyword>
<dbReference type="GO" id="GO:0005789">
    <property type="term" value="C:endoplasmic reticulum membrane"/>
    <property type="evidence" value="ECO:0007669"/>
    <property type="project" value="TreeGrafter"/>
</dbReference>
<sequence length="626" mass="69261">MHRPIKFSHKDTGSSQSSLSHEDFAEPHAISSNTPSEATTSRSAKPYIPISSNSRHSVIKHANTSRNSAQPLSSSPPNGSEFDRYPQRVSSSTSINAPLLCSDRSTLSEDPPENPFVTDADFSPFGGYPASSFPLHIDDKEIDDYLHNPDPIQDAKYDRTCHQLDKRGASNLAGLAFLVLGAVGIFIILPVFTFSGIAHRATTHYEILSDYTYPMLSAIRTSLVDPDTPDQFKYKYSSVTGKNYTLVFSDEFNLNGRTFYPNEDQFWEGVDLNYAATNDIEWYDPAALSTSDGTLNIRLDAIKNHDLFYRSGMLQSWNKLCFKSGFVEISASLAGPAGKAGLWPGAWTMGNLGRPGYLSTTEGVWPYGYDECDAGITYNQSQSDGLSYLPGQKLNKCTCSGEDHPNAGTGRGAPEIDILEGSADGDAELGVVTQSYQIAPFDIWWRPNYDFLAINNYSVTQMNSYCGGPFQEAISGVTFLNNSWYDGDVYQMYGFEYEPGTASGFIQWYVADEPTLYMDGRSLNANGNVGRRQISFEPMTIILNLGMSNSWSYIDWPSLVFPTIMRVDYVRIYQDTSDPNSQITCDPPGYPTVDYIANHPAAYKNVNATSWSMAGYSFPKNKLTGC</sequence>
<dbReference type="PANTHER" id="PTHR31361:SF1">
    <property type="entry name" value="BETA-GLUCAN SYNTHESIS-ASSOCIATED PROTEIN KRE6-RELATED"/>
    <property type="match status" value="1"/>
</dbReference>
<feature type="domain" description="GH16" evidence="11">
    <location>
        <begin position="206"/>
        <end position="578"/>
    </location>
</feature>
<dbReference type="AlphaFoldDB" id="A0A1E4TJF7"/>
<dbReference type="InterPro" id="IPR013320">
    <property type="entry name" value="ConA-like_dom_sf"/>
</dbReference>
<dbReference type="PANTHER" id="PTHR31361">
    <property type="entry name" value="BETA-GLUCAN SYNTHESIS-ASSOCIATED PROTEIN KRE6-RELATED"/>
    <property type="match status" value="1"/>
</dbReference>
<feature type="transmembrane region" description="Helical" evidence="10">
    <location>
        <begin position="172"/>
        <end position="192"/>
    </location>
</feature>
<evidence type="ECO:0000256" key="2">
    <source>
        <dbReference type="ARBA" id="ARBA00010962"/>
    </source>
</evidence>
<feature type="compositionally biased region" description="Polar residues" evidence="9">
    <location>
        <begin position="50"/>
        <end position="78"/>
    </location>
</feature>
<keyword evidence="12" id="KW-0378">Hydrolase</keyword>
<dbReference type="Proteomes" id="UP000095023">
    <property type="component" value="Unassembled WGS sequence"/>
</dbReference>
<organism evidence="12 13">
    <name type="scientific">Tortispora caseinolytica NRRL Y-17796</name>
    <dbReference type="NCBI Taxonomy" id="767744"/>
    <lineage>
        <taxon>Eukaryota</taxon>
        <taxon>Fungi</taxon>
        <taxon>Dikarya</taxon>
        <taxon>Ascomycota</taxon>
        <taxon>Saccharomycotina</taxon>
        <taxon>Trigonopsidomycetes</taxon>
        <taxon>Trigonopsidales</taxon>
        <taxon>Trigonopsidaceae</taxon>
        <taxon>Tortispora</taxon>
    </lineage>
</organism>
<proteinExistence type="inferred from homology"/>
<dbReference type="InterPro" id="IPR005629">
    <property type="entry name" value="Skn1/Kre6/Sbg1"/>
</dbReference>
<dbReference type="InterPro" id="IPR000757">
    <property type="entry name" value="Beta-glucanase-like"/>
</dbReference>
<evidence type="ECO:0000256" key="7">
    <source>
        <dbReference type="ARBA" id="ARBA00023180"/>
    </source>
</evidence>
<dbReference type="EMBL" id="KV453841">
    <property type="protein sequence ID" value="ODV91869.1"/>
    <property type="molecule type" value="Genomic_DNA"/>
</dbReference>
<dbReference type="SUPFAM" id="SSF49899">
    <property type="entry name" value="Concanavalin A-like lectins/glucanases"/>
    <property type="match status" value="1"/>
</dbReference>
<evidence type="ECO:0000256" key="1">
    <source>
        <dbReference type="ARBA" id="ARBA00004606"/>
    </source>
</evidence>
<comment type="subcellular location">
    <subcellularLocation>
        <location evidence="1">Membrane</location>
        <topology evidence="1">Single-pass type II membrane protein</topology>
    </subcellularLocation>
</comment>
<reference evidence="13" key="1">
    <citation type="submission" date="2016-02" db="EMBL/GenBank/DDBJ databases">
        <title>Comparative genomics of biotechnologically important yeasts.</title>
        <authorList>
            <consortium name="DOE Joint Genome Institute"/>
            <person name="Riley R."/>
            <person name="Haridas S."/>
            <person name="Wolfe K.H."/>
            <person name="Lopes M.R."/>
            <person name="Hittinger C.T."/>
            <person name="Goker M."/>
            <person name="Salamov A."/>
            <person name="Wisecaver J."/>
            <person name="Long T.M."/>
            <person name="Aerts A.L."/>
            <person name="Barry K."/>
            <person name="Choi C."/>
            <person name="Clum A."/>
            <person name="Coughlan A.Y."/>
            <person name="Deshpande S."/>
            <person name="Douglass A.P."/>
            <person name="Hanson S.J."/>
            <person name="Klenk H.-P."/>
            <person name="Labutti K."/>
            <person name="Lapidus A."/>
            <person name="Lindquist E."/>
            <person name="Lipzen A."/>
            <person name="Meier-Kolthoff J.P."/>
            <person name="Ohm R.A."/>
            <person name="Otillar R.P."/>
            <person name="Pangilinan J."/>
            <person name="Peng Y."/>
            <person name="Rokas A."/>
            <person name="Rosa C.A."/>
            <person name="Scheuner C."/>
            <person name="Sibirny A.A."/>
            <person name="Slot J.C."/>
            <person name="Stielow J.B."/>
            <person name="Sun H."/>
            <person name="Kurtzman C.P."/>
            <person name="Blackwell M."/>
            <person name="Jeffries T.W."/>
            <person name="Grigoriev I.V."/>
        </authorList>
    </citation>
    <scope>NUCLEOTIDE SEQUENCE [LARGE SCALE GENOMIC DNA]</scope>
    <source>
        <strain evidence="13">NRRL Y-17796</strain>
    </source>
</reference>
<keyword evidence="3 10" id="KW-0812">Transmembrane</keyword>
<evidence type="ECO:0000259" key="11">
    <source>
        <dbReference type="PROSITE" id="PS51762"/>
    </source>
</evidence>
<evidence type="ECO:0000313" key="13">
    <source>
        <dbReference type="Proteomes" id="UP000095023"/>
    </source>
</evidence>
<evidence type="ECO:0000256" key="10">
    <source>
        <dbReference type="SAM" id="Phobius"/>
    </source>
</evidence>
<name>A0A1E4TJF7_9ASCO</name>
<dbReference type="PROSITE" id="PS51762">
    <property type="entry name" value="GH16_2"/>
    <property type="match status" value="1"/>
</dbReference>
<evidence type="ECO:0000256" key="4">
    <source>
        <dbReference type="ARBA" id="ARBA00022968"/>
    </source>
</evidence>
<protein>
    <submittedName>
        <fullName evidence="12">Glycoside hydrolase family 16 protein</fullName>
    </submittedName>
</protein>
<evidence type="ECO:0000256" key="5">
    <source>
        <dbReference type="ARBA" id="ARBA00022989"/>
    </source>
</evidence>
<dbReference type="Gene3D" id="2.60.120.200">
    <property type="match status" value="1"/>
</dbReference>
<keyword evidence="8" id="KW-0961">Cell wall biogenesis/degradation</keyword>
<accession>A0A1E4TJF7</accession>
<evidence type="ECO:0000256" key="8">
    <source>
        <dbReference type="ARBA" id="ARBA00023316"/>
    </source>
</evidence>
<comment type="similarity">
    <text evidence="2">Belongs to the SKN1/KRE6 family.</text>
</comment>
<dbReference type="GO" id="GO:0015926">
    <property type="term" value="F:glucosidase activity"/>
    <property type="evidence" value="ECO:0007669"/>
    <property type="project" value="TreeGrafter"/>
</dbReference>
<keyword evidence="13" id="KW-1185">Reference proteome</keyword>
<dbReference type="CDD" id="cd02180">
    <property type="entry name" value="GH16_fungal_KRE6_glucanase"/>
    <property type="match status" value="1"/>
</dbReference>
<dbReference type="GO" id="GO:0031505">
    <property type="term" value="P:fungal-type cell wall organization"/>
    <property type="evidence" value="ECO:0007669"/>
    <property type="project" value="TreeGrafter"/>
</dbReference>
<keyword evidence="6 10" id="KW-0472">Membrane</keyword>
<evidence type="ECO:0000256" key="9">
    <source>
        <dbReference type="SAM" id="MobiDB-lite"/>
    </source>
</evidence>
<evidence type="ECO:0000313" key="12">
    <source>
        <dbReference type="EMBL" id="ODV91869.1"/>
    </source>
</evidence>
<dbReference type="GO" id="GO:0005886">
    <property type="term" value="C:plasma membrane"/>
    <property type="evidence" value="ECO:0007669"/>
    <property type="project" value="TreeGrafter"/>
</dbReference>
<evidence type="ECO:0000256" key="3">
    <source>
        <dbReference type="ARBA" id="ARBA00022692"/>
    </source>
</evidence>
<keyword evidence="4" id="KW-0735">Signal-anchor</keyword>